<evidence type="ECO:0000313" key="3">
    <source>
        <dbReference type="EMBL" id="CAD9471616.1"/>
    </source>
</evidence>
<dbReference type="SMART" id="SM00516">
    <property type="entry name" value="SEC14"/>
    <property type="match status" value="1"/>
</dbReference>
<name>A0A6U0F7N6_9STRA</name>
<dbReference type="InterPro" id="IPR036865">
    <property type="entry name" value="CRAL-TRIO_dom_sf"/>
</dbReference>
<dbReference type="AlphaFoldDB" id="A0A6U0F7N6"/>
<dbReference type="PANTHER" id="PTHR10174:SF208">
    <property type="entry name" value="CRAL-TRIO DOMAIN-CONTAINING PROTEIN DDB_G0278031"/>
    <property type="match status" value="1"/>
</dbReference>
<dbReference type="Pfam" id="PF00650">
    <property type="entry name" value="CRAL_TRIO"/>
    <property type="match status" value="1"/>
</dbReference>
<dbReference type="SUPFAM" id="SSF52087">
    <property type="entry name" value="CRAL/TRIO domain"/>
    <property type="match status" value="1"/>
</dbReference>
<dbReference type="PRINTS" id="PR00180">
    <property type="entry name" value="CRETINALDHBP"/>
</dbReference>
<accession>A0A6U0F7N6</accession>
<dbReference type="PANTHER" id="PTHR10174">
    <property type="entry name" value="ALPHA-TOCOPHEROL TRANSFER PROTEIN-RELATED"/>
    <property type="match status" value="1"/>
</dbReference>
<protein>
    <recommendedName>
        <fullName evidence="1">CRAL-TRIO domain-containing protein</fullName>
    </recommendedName>
</protein>
<dbReference type="EMBL" id="HBGV01002318">
    <property type="protein sequence ID" value="CAD9471610.1"/>
    <property type="molecule type" value="Transcribed_RNA"/>
</dbReference>
<organism evidence="3">
    <name type="scientific">Helicotheca tamesis</name>
    <dbReference type="NCBI Taxonomy" id="374047"/>
    <lineage>
        <taxon>Eukaryota</taxon>
        <taxon>Sar</taxon>
        <taxon>Stramenopiles</taxon>
        <taxon>Ochrophyta</taxon>
        <taxon>Bacillariophyta</taxon>
        <taxon>Mediophyceae</taxon>
        <taxon>Lithodesmiophycidae</taxon>
        <taxon>Lithodesmiales</taxon>
        <taxon>Lithodesmiaceae</taxon>
        <taxon>Helicotheca</taxon>
    </lineage>
</organism>
<dbReference type="GO" id="GO:0016020">
    <property type="term" value="C:membrane"/>
    <property type="evidence" value="ECO:0007669"/>
    <property type="project" value="TreeGrafter"/>
</dbReference>
<dbReference type="PROSITE" id="PS50191">
    <property type="entry name" value="CRAL_TRIO"/>
    <property type="match status" value="1"/>
</dbReference>
<proteinExistence type="predicted"/>
<dbReference type="Gene3D" id="3.40.525.10">
    <property type="entry name" value="CRAL-TRIO lipid binding domain"/>
    <property type="match status" value="1"/>
</dbReference>
<dbReference type="InterPro" id="IPR001251">
    <property type="entry name" value="CRAL-TRIO_dom"/>
</dbReference>
<dbReference type="CDD" id="cd00170">
    <property type="entry name" value="SEC14"/>
    <property type="match status" value="1"/>
</dbReference>
<evidence type="ECO:0000313" key="2">
    <source>
        <dbReference type="EMBL" id="CAD9471610.1"/>
    </source>
</evidence>
<evidence type="ECO:0000259" key="1">
    <source>
        <dbReference type="PROSITE" id="PS50191"/>
    </source>
</evidence>
<feature type="domain" description="CRAL-TRIO" evidence="1">
    <location>
        <begin position="125"/>
        <end position="288"/>
    </location>
</feature>
<dbReference type="EMBL" id="HBGV01002320">
    <property type="protein sequence ID" value="CAD9471616.1"/>
    <property type="molecule type" value="Transcribed_RNA"/>
</dbReference>
<gene>
    <name evidence="2" type="ORF">HTAM1171_LOCUS1428</name>
    <name evidence="3" type="ORF">HTAM1171_LOCUS1430</name>
</gene>
<dbReference type="GO" id="GO:1902936">
    <property type="term" value="F:phosphatidylinositol bisphosphate binding"/>
    <property type="evidence" value="ECO:0007669"/>
    <property type="project" value="TreeGrafter"/>
</dbReference>
<sequence>MTKDSIMSDTSTDFIASKYLKKEEPDQYGQRHPVENDILKKDSLLLLEEELAKQSPEARISLDQAEAKCPGLVRSDEHRLAFLRCEQFNTSKAAIRLVNYWDTRIELFGENAFSDLTLKGLLKEDIESLQLGFTHLLAGKDAAGRAIIFVDPTCLDKVISRESLIKATWYMLHAALEEESAQQKGVVFIVYLREAEIRHFDTTFTRMLAGSVKGVLPVRVSALHFCHPPKLLSILFSLVQFLLGEKLTKRIRMHDGETDESVLNALEECGIPRHFIPIELGGKVHLNIKKWITDRSAAEK</sequence>
<reference evidence="3" key="1">
    <citation type="submission" date="2021-01" db="EMBL/GenBank/DDBJ databases">
        <authorList>
            <person name="Corre E."/>
            <person name="Pelletier E."/>
            <person name="Niang G."/>
            <person name="Scheremetjew M."/>
            <person name="Finn R."/>
            <person name="Kale V."/>
            <person name="Holt S."/>
            <person name="Cochrane G."/>
            <person name="Meng A."/>
            <person name="Brown T."/>
            <person name="Cohen L."/>
        </authorList>
    </citation>
    <scope>NUCLEOTIDE SEQUENCE</scope>
    <source>
        <strain evidence="3">CCMP826</strain>
    </source>
</reference>